<evidence type="ECO:0000256" key="9">
    <source>
        <dbReference type="SAM" id="MobiDB-lite"/>
    </source>
</evidence>
<dbReference type="EC" id="6.1.1.9" evidence="8"/>
<evidence type="ECO:0000256" key="5">
    <source>
        <dbReference type="ARBA" id="ARBA00022917"/>
    </source>
</evidence>
<organism evidence="12 13">
    <name type="scientific">Ferrithrix thermotolerans DSM 19514</name>
    <dbReference type="NCBI Taxonomy" id="1121881"/>
    <lineage>
        <taxon>Bacteria</taxon>
        <taxon>Bacillati</taxon>
        <taxon>Actinomycetota</taxon>
        <taxon>Acidimicrobiia</taxon>
        <taxon>Acidimicrobiales</taxon>
        <taxon>Acidimicrobiaceae</taxon>
        <taxon>Ferrithrix</taxon>
    </lineage>
</organism>
<dbReference type="InterPro" id="IPR009080">
    <property type="entry name" value="tRNAsynth_Ia_anticodon-bd"/>
</dbReference>
<dbReference type="GO" id="GO:0004832">
    <property type="term" value="F:valine-tRNA ligase activity"/>
    <property type="evidence" value="ECO:0007669"/>
    <property type="project" value="UniProtKB-UniRule"/>
</dbReference>
<feature type="domain" description="Aminoacyl-tRNA synthetase class Ia" evidence="10">
    <location>
        <begin position="20"/>
        <end position="617"/>
    </location>
</feature>
<comment type="similarity">
    <text evidence="8">Belongs to the class-I aminoacyl-tRNA synthetase family. ValS type 2 subfamily.</text>
</comment>
<keyword evidence="5 8" id="KW-0648">Protein biosynthesis</keyword>
<dbReference type="Pfam" id="PF00133">
    <property type="entry name" value="tRNA-synt_1"/>
    <property type="match status" value="1"/>
</dbReference>
<dbReference type="InterPro" id="IPR013155">
    <property type="entry name" value="M/V/L/I-tRNA-synth_anticd-bd"/>
</dbReference>
<dbReference type="GO" id="GO:0005829">
    <property type="term" value="C:cytosol"/>
    <property type="evidence" value="ECO:0007669"/>
    <property type="project" value="TreeGrafter"/>
</dbReference>
<keyword evidence="4 8" id="KW-0067">ATP-binding</keyword>
<dbReference type="PROSITE" id="PS00178">
    <property type="entry name" value="AA_TRNA_LIGASE_I"/>
    <property type="match status" value="1"/>
</dbReference>
<gene>
    <name evidence="8" type="primary">valS</name>
    <name evidence="12" type="ORF">SAMN02745225_01415</name>
</gene>
<dbReference type="PRINTS" id="PR00986">
    <property type="entry name" value="TRNASYNTHVAL"/>
</dbReference>
<dbReference type="EMBL" id="FQUL01000018">
    <property type="protein sequence ID" value="SHE71588.1"/>
    <property type="molecule type" value="Genomic_DNA"/>
</dbReference>
<keyword evidence="3 8" id="KW-0547">Nucleotide-binding</keyword>
<dbReference type="InterPro" id="IPR022874">
    <property type="entry name" value="Valine-tRNA_ligase_type_2"/>
</dbReference>
<dbReference type="InterPro" id="IPR033705">
    <property type="entry name" value="Anticodon_Ia_Val"/>
</dbReference>
<feature type="binding site" evidence="8">
    <location>
        <position position="585"/>
    </location>
    <ligand>
        <name>ATP</name>
        <dbReference type="ChEBI" id="CHEBI:30616"/>
    </ligand>
</feature>
<dbReference type="Proteomes" id="UP000184295">
    <property type="component" value="Unassembled WGS sequence"/>
</dbReference>
<dbReference type="Gene3D" id="1.10.730.10">
    <property type="entry name" value="Isoleucyl-tRNA Synthetase, Domain 1"/>
    <property type="match status" value="1"/>
</dbReference>
<name>A0A1M4VRN7_9ACTN</name>
<dbReference type="PANTHER" id="PTHR11946">
    <property type="entry name" value="VALYL-TRNA SYNTHETASES"/>
    <property type="match status" value="1"/>
</dbReference>
<evidence type="ECO:0000256" key="2">
    <source>
        <dbReference type="ARBA" id="ARBA00022598"/>
    </source>
</evidence>
<dbReference type="NCBIfam" id="NF009687">
    <property type="entry name" value="PRK13208.1"/>
    <property type="match status" value="1"/>
</dbReference>
<comment type="catalytic activity">
    <reaction evidence="7 8">
        <text>tRNA(Val) + L-valine + ATP = L-valyl-tRNA(Val) + AMP + diphosphate</text>
        <dbReference type="Rhea" id="RHEA:10704"/>
        <dbReference type="Rhea" id="RHEA-COMP:9672"/>
        <dbReference type="Rhea" id="RHEA-COMP:9708"/>
        <dbReference type="ChEBI" id="CHEBI:30616"/>
        <dbReference type="ChEBI" id="CHEBI:33019"/>
        <dbReference type="ChEBI" id="CHEBI:57762"/>
        <dbReference type="ChEBI" id="CHEBI:78442"/>
        <dbReference type="ChEBI" id="CHEBI:78537"/>
        <dbReference type="ChEBI" id="CHEBI:456215"/>
        <dbReference type="EC" id="6.1.1.9"/>
    </reaction>
</comment>
<evidence type="ECO:0000256" key="3">
    <source>
        <dbReference type="ARBA" id="ARBA00022741"/>
    </source>
</evidence>
<dbReference type="Gene3D" id="3.40.50.620">
    <property type="entry name" value="HUPs"/>
    <property type="match status" value="2"/>
</dbReference>
<evidence type="ECO:0000313" key="12">
    <source>
        <dbReference type="EMBL" id="SHE71588.1"/>
    </source>
</evidence>
<evidence type="ECO:0000256" key="8">
    <source>
        <dbReference type="HAMAP-Rule" id="MF_02005"/>
    </source>
</evidence>
<dbReference type="InterPro" id="IPR002303">
    <property type="entry name" value="Valyl-tRNA_ligase"/>
</dbReference>
<evidence type="ECO:0000259" key="11">
    <source>
        <dbReference type="Pfam" id="PF08264"/>
    </source>
</evidence>
<dbReference type="InterPro" id="IPR048044">
    <property type="entry name" value="Valyl-tRNA_ligase_actino"/>
</dbReference>
<evidence type="ECO:0000256" key="4">
    <source>
        <dbReference type="ARBA" id="ARBA00022840"/>
    </source>
</evidence>
<dbReference type="NCBIfam" id="NF000540">
    <property type="entry name" value="alt_ValS"/>
    <property type="match status" value="1"/>
</dbReference>
<dbReference type="PANTHER" id="PTHR11946:SF93">
    <property type="entry name" value="VALINE--TRNA LIGASE, CHLOROPLASTIC_MITOCHONDRIAL 2"/>
    <property type="match status" value="1"/>
</dbReference>
<evidence type="ECO:0000256" key="1">
    <source>
        <dbReference type="ARBA" id="ARBA00022490"/>
    </source>
</evidence>
<dbReference type="GO" id="GO:0002161">
    <property type="term" value="F:aminoacyl-tRNA deacylase activity"/>
    <property type="evidence" value="ECO:0007669"/>
    <property type="project" value="InterPro"/>
</dbReference>
<dbReference type="InterPro" id="IPR002300">
    <property type="entry name" value="aa-tRNA-synth_Ia"/>
</dbReference>
<keyword evidence="2 8" id="KW-0436">Ligase</keyword>
<comment type="domain">
    <text evidence="8">ValRS has two distinct active sites: one for aminoacylation and one for editing. The misactivated threonine is translocated from the active site to the editing site.</text>
</comment>
<feature type="domain" description="Methionyl/Valyl/Leucyl/Isoleucyl-tRNA synthetase anticodon-binding" evidence="11">
    <location>
        <begin position="666"/>
        <end position="820"/>
    </location>
</feature>
<keyword evidence="6 8" id="KW-0030">Aminoacyl-tRNA synthetase</keyword>
<keyword evidence="1 8" id="KW-0963">Cytoplasm</keyword>
<evidence type="ECO:0000259" key="10">
    <source>
        <dbReference type="Pfam" id="PF00133"/>
    </source>
</evidence>
<protein>
    <recommendedName>
        <fullName evidence="8">Valine--tRNA ligase</fullName>
        <ecNumber evidence="8">6.1.1.9</ecNumber>
    </recommendedName>
    <alternativeName>
        <fullName evidence="8">Valyl-tRNA synthetase</fullName>
        <shortName evidence="8">ValRS</shortName>
    </alternativeName>
</protein>
<evidence type="ECO:0000256" key="6">
    <source>
        <dbReference type="ARBA" id="ARBA00023146"/>
    </source>
</evidence>
<sequence>MDSKVSYPEKVNVEGLESKWSRLWEEAKIYRFDGSAPKQRIYSIDTPPPTVSGSLHIGHVFSYTHCDIVARYKRMQGFEIFYPMGFDDNGVPTERRVQNYYGVRCDPTLPYVPNFSSSDLTGKEVVALSRQNFIELCNELTQKDEQVFEDLWRKLGLSVDWSITYTTVGQTARLISQSYFVRGVLKGEIYSLDSPTLWDVDFQTAISQAELEDREVEGTYNRVRFYFEDGTPLEIETSRPELIPACVGVVVNPEDERYKGIVGKVVYSPLFEVPLTVFTHPLADPNKGTGAAMVSTFGDLTDVTWWRELSLPLRNIVNRDGRLVKEIRFDEENWPSRDPATAQGFYEALALRTTKQARETVVQLLKDNGHLSGDPKKIRHVVKFYEKGERPLEVVTSRQWYVKTLVHKDDLLRRGLELNFIPSSMRVRYENWVRGLNADWNISRQRYFGIPIPTWYEVGADGEVLYDRPIVPKETQLPIDPQVDTPEGYTESQRNQPFGFTADPDVMDTWATSSLTPFIAIASASDRVDLDRCFPMDLRPQGQDIIRTWLFYSVLRSELEYKTLPWENTLISGFVLDPDRKKMSKSKGNVVTPMPLIEKFGADALRYWSAYGRPGVDTAADESQMKAGRRLAIKIGNASKFVLAVTSLQKKGDEEALRPRSLIPIDKDMLLALKECIEQATDAMDAYEYTRSLELIEDFFWGYCDNYIELVKVRAYGEDDAQKSREGSLSARYTLLKSLSILLRAFAPFQPYITEEVWSWWQHGSIHRAPWPLGKEIDFILGDTSQTKSKGSYELASTVLSEIRKAKSSAKVSMKTAVKELIFEADDSLASVFETIRGDVIHAGVVKEVKTLTGDYRVQVELDLA</sequence>
<dbReference type="AlphaFoldDB" id="A0A1M4VRN7"/>
<dbReference type="Pfam" id="PF08264">
    <property type="entry name" value="Anticodon_1"/>
    <property type="match status" value="1"/>
</dbReference>
<reference evidence="13" key="1">
    <citation type="submission" date="2016-11" db="EMBL/GenBank/DDBJ databases">
        <authorList>
            <person name="Varghese N."/>
            <person name="Submissions S."/>
        </authorList>
    </citation>
    <scope>NUCLEOTIDE SEQUENCE [LARGE SCALE GENOMIC DNA]</scope>
    <source>
        <strain evidence="13">DSM 19514</strain>
    </source>
</reference>
<keyword evidence="13" id="KW-1185">Reference proteome</keyword>
<evidence type="ECO:0000256" key="7">
    <source>
        <dbReference type="ARBA" id="ARBA00047552"/>
    </source>
</evidence>
<dbReference type="SUPFAM" id="SSF52374">
    <property type="entry name" value="Nucleotidylyl transferase"/>
    <property type="match status" value="1"/>
</dbReference>
<dbReference type="InterPro" id="IPR009008">
    <property type="entry name" value="Val/Leu/Ile-tRNA-synth_edit"/>
</dbReference>
<comment type="function">
    <text evidence="8">Catalyzes the attachment of valine to tRNA(Val). As ValRS can inadvertently accommodate and process structurally similar amino acids such as threonine, to avoid such errors, it has a 'posttransfer' editing activity that hydrolyzes mischarged Thr-tRNA(Val) in a tRNA-dependent manner.</text>
</comment>
<proteinExistence type="inferred from homology"/>
<comment type="subunit">
    <text evidence="8">Monomer.</text>
</comment>
<dbReference type="STRING" id="1121881.SAMN02745225_01415"/>
<dbReference type="GO" id="GO:0006438">
    <property type="term" value="P:valyl-tRNA aminoacylation"/>
    <property type="evidence" value="ECO:0007669"/>
    <property type="project" value="UniProtKB-UniRule"/>
</dbReference>
<dbReference type="SUPFAM" id="SSF50677">
    <property type="entry name" value="ValRS/IleRS/LeuRS editing domain"/>
    <property type="match status" value="1"/>
</dbReference>
<feature type="short sequence motif" description="'HIGH' region" evidence="8">
    <location>
        <begin position="49"/>
        <end position="59"/>
    </location>
</feature>
<dbReference type="RefSeq" id="WP_178138743.1">
    <property type="nucleotide sequence ID" value="NZ_FQUL01000018.1"/>
</dbReference>
<dbReference type="InterPro" id="IPR014729">
    <property type="entry name" value="Rossmann-like_a/b/a_fold"/>
</dbReference>
<feature type="region of interest" description="Disordered" evidence="9">
    <location>
        <begin position="477"/>
        <end position="498"/>
    </location>
</feature>
<dbReference type="HAMAP" id="MF_02005">
    <property type="entry name" value="Val_tRNA_synth_type2"/>
    <property type="match status" value="1"/>
</dbReference>
<dbReference type="InterPro" id="IPR001412">
    <property type="entry name" value="aa-tRNA-synth_I_CS"/>
</dbReference>
<evidence type="ECO:0000313" key="13">
    <source>
        <dbReference type="Proteomes" id="UP000184295"/>
    </source>
</evidence>
<comment type="subcellular location">
    <subcellularLocation>
        <location evidence="8">Cytoplasm</location>
    </subcellularLocation>
</comment>
<accession>A0A1M4VRN7</accession>
<dbReference type="CDD" id="cd07962">
    <property type="entry name" value="Anticodon_Ia_Val"/>
    <property type="match status" value="1"/>
</dbReference>
<dbReference type="GO" id="GO:0005524">
    <property type="term" value="F:ATP binding"/>
    <property type="evidence" value="ECO:0007669"/>
    <property type="project" value="UniProtKB-UniRule"/>
</dbReference>
<dbReference type="SUPFAM" id="SSF47323">
    <property type="entry name" value="Anticodon-binding domain of a subclass of class I aminoacyl-tRNA synthetases"/>
    <property type="match status" value="1"/>
</dbReference>
<feature type="short sequence motif" description="'KMSKS' region" evidence="8">
    <location>
        <begin position="582"/>
        <end position="586"/>
    </location>
</feature>